<keyword evidence="4 6" id="KW-1133">Transmembrane helix</keyword>
<name>A0A845L2B7_9FIRM</name>
<evidence type="ECO:0000256" key="5">
    <source>
        <dbReference type="ARBA" id="ARBA00023136"/>
    </source>
</evidence>
<dbReference type="EMBL" id="WXEY01000004">
    <property type="protein sequence ID" value="MZP29219.1"/>
    <property type="molecule type" value="Genomic_DNA"/>
</dbReference>
<feature type="transmembrane region" description="Helical" evidence="6">
    <location>
        <begin position="283"/>
        <end position="301"/>
    </location>
</feature>
<evidence type="ECO:0000313" key="7">
    <source>
        <dbReference type="EMBL" id="MZP29219.1"/>
    </source>
</evidence>
<keyword evidence="2" id="KW-1003">Cell membrane</keyword>
<dbReference type="InterPro" id="IPR001851">
    <property type="entry name" value="ABC_transp_permease"/>
</dbReference>
<feature type="transmembrane region" description="Helical" evidence="6">
    <location>
        <begin position="184"/>
        <end position="202"/>
    </location>
</feature>
<comment type="caution">
    <text evidence="7">The sequence shown here is derived from an EMBL/GenBank/DDBJ whole genome shotgun (WGS) entry which is preliminary data.</text>
</comment>
<evidence type="ECO:0000313" key="8">
    <source>
        <dbReference type="Proteomes" id="UP000463470"/>
    </source>
</evidence>
<keyword evidence="8" id="KW-1185">Reference proteome</keyword>
<feature type="transmembrane region" description="Helical" evidence="6">
    <location>
        <begin position="103"/>
        <end position="120"/>
    </location>
</feature>
<dbReference type="Pfam" id="PF02653">
    <property type="entry name" value="BPD_transp_2"/>
    <property type="match status" value="1"/>
</dbReference>
<keyword evidence="3 6" id="KW-0812">Transmembrane</keyword>
<feature type="transmembrane region" description="Helical" evidence="6">
    <location>
        <begin position="132"/>
        <end position="151"/>
    </location>
</feature>
<evidence type="ECO:0000256" key="3">
    <source>
        <dbReference type="ARBA" id="ARBA00022692"/>
    </source>
</evidence>
<feature type="transmembrane region" description="Helical" evidence="6">
    <location>
        <begin position="223"/>
        <end position="246"/>
    </location>
</feature>
<feature type="transmembrane region" description="Helical" evidence="6">
    <location>
        <begin position="76"/>
        <end position="97"/>
    </location>
</feature>
<dbReference type="PANTHER" id="PTHR47089">
    <property type="entry name" value="ABC TRANSPORTER, PERMEASE PROTEIN"/>
    <property type="match status" value="1"/>
</dbReference>
<dbReference type="OrthoDB" id="45037at2"/>
<dbReference type="AlphaFoldDB" id="A0A845L2B7"/>
<proteinExistence type="predicted"/>
<gene>
    <name evidence="7" type="ORF">GTO91_05805</name>
</gene>
<accession>A0A845L2B7</accession>
<organism evidence="7 8">
    <name type="scientific">Heliomicrobium undosum</name>
    <dbReference type="NCBI Taxonomy" id="121734"/>
    <lineage>
        <taxon>Bacteria</taxon>
        <taxon>Bacillati</taxon>
        <taxon>Bacillota</taxon>
        <taxon>Clostridia</taxon>
        <taxon>Eubacteriales</taxon>
        <taxon>Heliobacteriaceae</taxon>
        <taxon>Heliomicrobium</taxon>
    </lineage>
</organism>
<evidence type="ECO:0000256" key="1">
    <source>
        <dbReference type="ARBA" id="ARBA00004651"/>
    </source>
</evidence>
<evidence type="ECO:0000256" key="2">
    <source>
        <dbReference type="ARBA" id="ARBA00022475"/>
    </source>
</evidence>
<dbReference type="GO" id="GO:0005886">
    <property type="term" value="C:plasma membrane"/>
    <property type="evidence" value="ECO:0007669"/>
    <property type="project" value="UniProtKB-SubCell"/>
</dbReference>
<protein>
    <submittedName>
        <fullName evidence="7">ABC transporter permease</fullName>
    </submittedName>
</protein>
<evidence type="ECO:0000256" key="4">
    <source>
        <dbReference type="ARBA" id="ARBA00022989"/>
    </source>
</evidence>
<evidence type="ECO:0000256" key="6">
    <source>
        <dbReference type="SAM" id="Phobius"/>
    </source>
</evidence>
<keyword evidence="5 6" id="KW-0472">Membrane</keyword>
<feature type="transmembrane region" description="Helical" evidence="6">
    <location>
        <begin position="46"/>
        <end position="64"/>
    </location>
</feature>
<reference evidence="7 8" key="1">
    <citation type="submission" date="2020-01" db="EMBL/GenBank/DDBJ databases">
        <title>Whole-genome sequence of Heliobacterium undosum DSM 13378.</title>
        <authorList>
            <person name="Kyndt J.A."/>
            <person name="Meyer T.E."/>
        </authorList>
    </citation>
    <scope>NUCLEOTIDE SEQUENCE [LARGE SCALE GENOMIC DNA]</scope>
    <source>
        <strain evidence="7 8">DSM 13378</strain>
    </source>
</reference>
<sequence length="354" mass="36708">MLAGALAGALLVGALFLVLAKSDPLTAYGVLFSGPFSSQFGFTETLVRATPLLLVGLGIIISFRSGIINIGGEGQILMGAVAAAAVALALPGVPALIALPLVFLSGALAGAFWGGIAGWLKARLQVNEILSTVMLNQIAAQIYLFLIRGFLIDPQEVAYGTGVPQTALLPDGLWLERLIPGSRLHTGFLLAVALAVVVYIFLWKTPIGFRLRAVGAGPEASRYAGISVSLYTVLAMALAGGMAGMAGAVEVAGLHHRALEDISAGYGFSGIVAALFGRLHPIGAIPASILMGALILGADMMQRAVNVPAAIVIAIQGLIILFVVSSDILLRKPEYLNRLKKRFFPMKGGAQSNG</sequence>
<dbReference type="Proteomes" id="UP000463470">
    <property type="component" value="Unassembled WGS sequence"/>
</dbReference>
<comment type="subcellular location">
    <subcellularLocation>
        <location evidence="1">Cell membrane</location>
        <topology evidence="1">Multi-pass membrane protein</topology>
    </subcellularLocation>
</comment>
<dbReference type="PANTHER" id="PTHR47089:SF1">
    <property type="entry name" value="GUANOSINE ABC TRANSPORTER PERMEASE PROTEIN NUPP"/>
    <property type="match status" value="1"/>
</dbReference>
<feature type="transmembrane region" description="Helical" evidence="6">
    <location>
        <begin position="307"/>
        <end position="330"/>
    </location>
</feature>
<dbReference type="GO" id="GO:0022857">
    <property type="term" value="F:transmembrane transporter activity"/>
    <property type="evidence" value="ECO:0007669"/>
    <property type="project" value="InterPro"/>
</dbReference>
<dbReference type="CDD" id="cd06580">
    <property type="entry name" value="TM_PBP1_transp_TpRbsC_like"/>
    <property type="match status" value="1"/>
</dbReference>